<comment type="caution">
    <text evidence="2">The sequence shown here is derived from an EMBL/GenBank/DDBJ whole genome shotgun (WGS) entry which is preliminary data.</text>
</comment>
<dbReference type="CDD" id="cd06257">
    <property type="entry name" value="DnaJ"/>
    <property type="match status" value="1"/>
</dbReference>
<organism evidence="2 3">
    <name type="scientific">bacterium (Candidatus Blackallbacteria) CG17_big_fil_post_rev_8_21_14_2_50_48_46</name>
    <dbReference type="NCBI Taxonomy" id="2014261"/>
    <lineage>
        <taxon>Bacteria</taxon>
        <taxon>Candidatus Blackallbacteria</taxon>
    </lineage>
</organism>
<dbReference type="Gene3D" id="1.10.287.110">
    <property type="entry name" value="DnaJ domain"/>
    <property type="match status" value="1"/>
</dbReference>
<evidence type="ECO:0000313" key="2">
    <source>
        <dbReference type="EMBL" id="PIW17048.1"/>
    </source>
</evidence>
<dbReference type="SMART" id="SM00271">
    <property type="entry name" value="DnaJ"/>
    <property type="match status" value="1"/>
</dbReference>
<sequence length="187" mass="21904">MSRRSIKTLPTGPVAKDHVRTFVRHHGRRLPDHLRHRLEMHSRALSLHLTPELQLQELQDLLEQFADEEKYLSPELRTQFETLSESNRRVFVRELKLLAEMKPTEREAYLASMETFRHTELGLADCTPAMRQALQILGLNHPCSLKEIKQAYRVQAKKLHPDQGGHHDRFLRLQQAYLTALKAHRLI</sequence>
<gene>
    <name evidence="2" type="ORF">COW36_10430</name>
</gene>
<reference evidence="2 3" key="1">
    <citation type="submission" date="2017-09" db="EMBL/GenBank/DDBJ databases">
        <title>Depth-based differentiation of microbial function through sediment-hosted aquifers and enrichment of novel symbionts in the deep terrestrial subsurface.</title>
        <authorList>
            <person name="Probst A.J."/>
            <person name="Ladd B."/>
            <person name="Jarett J.K."/>
            <person name="Geller-Mcgrath D.E."/>
            <person name="Sieber C.M."/>
            <person name="Emerson J.B."/>
            <person name="Anantharaman K."/>
            <person name="Thomas B.C."/>
            <person name="Malmstrom R."/>
            <person name="Stieglmeier M."/>
            <person name="Klingl A."/>
            <person name="Woyke T."/>
            <person name="Ryan C.M."/>
            <person name="Banfield J.F."/>
        </authorList>
    </citation>
    <scope>NUCLEOTIDE SEQUENCE [LARGE SCALE GENOMIC DNA]</scope>
    <source>
        <strain evidence="2">CG17_big_fil_post_rev_8_21_14_2_50_48_46</strain>
    </source>
</reference>
<dbReference type="PROSITE" id="PS50076">
    <property type="entry name" value="DNAJ_2"/>
    <property type="match status" value="1"/>
</dbReference>
<evidence type="ECO:0000313" key="3">
    <source>
        <dbReference type="Proteomes" id="UP000231019"/>
    </source>
</evidence>
<accession>A0A2M7G579</accession>
<protein>
    <recommendedName>
        <fullName evidence="1">J domain-containing protein</fullName>
    </recommendedName>
</protein>
<proteinExistence type="predicted"/>
<dbReference type="SUPFAM" id="SSF46565">
    <property type="entry name" value="Chaperone J-domain"/>
    <property type="match status" value="1"/>
</dbReference>
<dbReference type="Pfam" id="PF00226">
    <property type="entry name" value="DnaJ"/>
    <property type="match status" value="1"/>
</dbReference>
<dbReference type="Proteomes" id="UP000231019">
    <property type="component" value="Unassembled WGS sequence"/>
</dbReference>
<name>A0A2M7G579_9BACT</name>
<feature type="domain" description="J" evidence="1">
    <location>
        <begin position="132"/>
        <end position="185"/>
    </location>
</feature>
<dbReference type="EMBL" id="PFFQ01000031">
    <property type="protein sequence ID" value="PIW17048.1"/>
    <property type="molecule type" value="Genomic_DNA"/>
</dbReference>
<dbReference type="AlphaFoldDB" id="A0A2M7G579"/>
<dbReference type="InterPro" id="IPR036869">
    <property type="entry name" value="J_dom_sf"/>
</dbReference>
<dbReference type="InterPro" id="IPR001623">
    <property type="entry name" value="DnaJ_domain"/>
</dbReference>
<evidence type="ECO:0000259" key="1">
    <source>
        <dbReference type="PROSITE" id="PS50076"/>
    </source>
</evidence>